<organism evidence="1 2">
    <name type="scientific">Acinetobacter pittii</name>
    <name type="common">Acinetobacter genomosp. 3</name>
    <dbReference type="NCBI Taxonomy" id="48296"/>
    <lineage>
        <taxon>Bacteria</taxon>
        <taxon>Pseudomonadati</taxon>
        <taxon>Pseudomonadota</taxon>
        <taxon>Gammaproteobacteria</taxon>
        <taxon>Moraxellales</taxon>
        <taxon>Moraxellaceae</taxon>
        <taxon>Acinetobacter</taxon>
        <taxon>Acinetobacter calcoaceticus/baumannii complex</taxon>
    </lineage>
</organism>
<evidence type="ECO:0000313" key="2">
    <source>
        <dbReference type="Proteomes" id="UP000317717"/>
    </source>
</evidence>
<gene>
    <name evidence="1" type="ORF">PA3_15380</name>
</gene>
<dbReference type="EMBL" id="BJLJ01000006">
    <property type="protein sequence ID" value="GEA67380.1"/>
    <property type="molecule type" value="Genomic_DNA"/>
</dbReference>
<reference evidence="1 2" key="1">
    <citation type="submission" date="2019-06" db="EMBL/GenBank/DDBJ databases">
        <title>Whole genome shotgun sequence of Acinetobacter pittii NBRC 110514.</title>
        <authorList>
            <person name="Hosoyama A."/>
            <person name="Uohara A."/>
            <person name="Ohji S."/>
            <person name="Ichikawa N."/>
        </authorList>
    </citation>
    <scope>NUCLEOTIDE SEQUENCE [LARGE SCALE GENOMIC DNA]</scope>
    <source>
        <strain evidence="1 2">NBRC 110514</strain>
    </source>
</reference>
<evidence type="ECO:0000313" key="1">
    <source>
        <dbReference type="EMBL" id="GEA67380.1"/>
    </source>
</evidence>
<accession>A0A4Y3J9J5</accession>
<protein>
    <submittedName>
        <fullName evidence="1">Uncharacterized protein</fullName>
    </submittedName>
</protein>
<name>A0A4Y3J9J5_ACIPI</name>
<sequence length="81" mass="9198">MRQNLLCLKRSIAGISGCKNKPDLLIFSNKNLSICAEHKKRLVSLLITFKLVCRSSNQVSTSAKVLRLFCHGLNLEEYFRS</sequence>
<dbReference type="AlphaFoldDB" id="A0A4Y3J9J5"/>
<comment type="caution">
    <text evidence="1">The sequence shown here is derived from an EMBL/GenBank/DDBJ whole genome shotgun (WGS) entry which is preliminary data.</text>
</comment>
<proteinExistence type="predicted"/>
<dbReference type="Proteomes" id="UP000317717">
    <property type="component" value="Unassembled WGS sequence"/>
</dbReference>